<dbReference type="RefSeq" id="WP_114834181.1">
    <property type="nucleotide sequence ID" value="NZ_LR699114.1"/>
</dbReference>
<dbReference type="Pfam" id="PF01368">
    <property type="entry name" value="DHH"/>
    <property type="match status" value="1"/>
</dbReference>
<comment type="similarity">
    <text evidence="1">Belongs to the RecJ family.</text>
</comment>
<dbReference type="InterPro" id="IPR051673">
    <property type="entry name" value="SSDNA_exonuclease_RecJ"/>
</dbReference>
<evidence type="ECO:0000256" key="1">
    <source>
        <dbReference type="ARBA" id="ARBA00005915"/>
    </source>
</evidence>
<keyword evidence="3" id="KW-0540">Nuclease</keyword>
<dbReference type="OrthoDB" id="9809852at2"/>
<keyword evidence="5 10" id="KW-0269">Exonuclease</keyword>
<feature type="domain" description="RecJ OB" evidence="9">
    <location>
        <begin position="469"/>
        <end position="570"/>
    </location>
</feature>
<dbReference type="GO" id="GO:0008409">
    <property type="term" value="F:5'-3' exonuclease activity"/>
    <property type="evidence" value="ECO:0007669"/>
    <property type="project" value="InterPro"/>
</dbReference>
<reference evidence="10 11" key="1">
    <citation type="submission" date="2018-07" db="EMBL/GenBank/DDBJ databases">
        <title>Genomic Encyclopedia of Type Strains, Phase IV (KMG-IV): sequencing the most valuable type-strain genomes for metagenomic binning, comparative biology and taxonomic classification.</title>
        <authorList>
            <person name="Goeker M."/>
        </authorList>
    </citation>
    <scope>NUCLEOTIDE SEQUENCE [LARGE SCALE GENOMIC DNA]</scope>
    <source>
        <strain evidence="10 11">DSM 16500</strain>
    </source>
</reference>
<keyword evidence="4" id="KW-0378">Hydrolase</keyword>
<keyword evidence="11" id="KW-1185">Reference proteome</keyword>
<evidence type="ECO:0000256" key="3">
    <source>
        <dbReference type="ARBA" id="ARBA00022722"/>
    </source>
</evidence>
<dbReference type="EMBL" id="QQAX01000008">
    <property type="protein sequence ID" value="RDI44838.1"/>
    <property type="molecule type" value="Genomic_DNA"/>
</dbReference>
<dbReference type="FunFam" id="3.90.1640.30:FF:000001">
    <property type="entry name" value="Single-stranded-DNA-specific exonuclease RecJ"/>
    <property type="match status" value="1"/>
</dbReference>
<accession>A0A370GM75</accession>
<evidence type="ECO:0000256" key="2">
    <source>
        <dbReference type="ARBA" id="ARBA00019841"/>
    </source>
</evidence>
<organism evidence="10 11">
    <name type="scientific">Aquicella lusitana</name>
    <dbReference type="NCBI Taxonomy" id="254246"/>
    <lineage>
        <taxon>Bacteria</taxon>
        <taxon>Pseudomonadati</taxon>
        <taxon>Pseudomonadota</taxon>
        <taxon>Gammaproteobacteria</taxon>
        <taxon>Legionellales</taxon>
        <taxon>Coxiellaceae</taxon>
        <taxon>Aquicella</taxon>
    </lineage>
</organism>
<evidence type="ECO:0000313" key="10">
    <source>
        <dbReference type="EMBL" id="RDI44838.1"/>
    </source>
</evidence>
<dbReference type="Gene3D" id="3.90.1640.30">
    <property type="match status" value="1"/>
</dbReference>
<gene>
    <name evidence="10" type="ORF">C8D86_10892</name>
</gene>
<dbReference type="Proteomes" id="UP000254720">
    <property type="component" value="Unassembled WGS sequence"/>
</dbReference>
<dbReference type="PANTHER" id="PTHR30255">
    <property type="entry name" value="SINGLE-STRANDED-DNA-SPECIFIC EXONUCLEASE RECJ"/>
    <property type="match status" value="1"/>
</dbReference>
<proteinExistence type="inferred from homology"/>
<dbReference type="Pfam" id="PF02272">
    <property type="entry name" value="DHHA1"/>
    <property type="match status" value="1"/>
</dbReference>
<dbReference type="InterPro" id="IPR003156">
    <property type="entry name" value="DHHA1_dom"/>
</dbReference>
<dbReference type="InterPro" id="IPR041122">
    <property type="entry name" value="RecJ_OB"/>
</dbReference>
<evidence type="ECO:0000256" key="4">
    <source>
        <dbReference type="ARBA" id="ARBA00022801"/>
    </source>
</evidence>
<evidence type="ECO:0000256" key="6">
    <source>
        <dbReference type="SAM" id="Coils"/>
    </source>
</evidence>
<comment type="caution">
    <text evidence="10">The sequence shown here is derived from an EMBL/GenBank/DDBJ whole genome shotgun (WGS) entry which is preliminary data.</text>
</comment>
<keyword evidence="6" id="KW-0175">Coiled coil</keyword>
<evidence type="ECO:0000256" key="5">
    <source>
        <dbReference type="ARBA" id="ARBA00022839"/>
    </source>
</evidence>
<feature type="domain" description="DHHA1" evidence="8">
    <location>
        <begin position="360"/>
        <end position="454"/>
    </location>
</feature>
<feature type="domain" description="DDH" evidence="7">
    <location>
        <begin position="72"/>
        <end position="232"/>
    </location>
</feature>
<feature type="coiled-coil region" evidence="6">
    <location>
        <begin position="314"/>
        <end position="341"/>
    </location>
</feature>
<evidence type="ECO:0000259" key="8">
    <source>
        <dbReference type="Pfam" id="PF02272"/>
    </source>
</evidence>
<dbReference type="InterPro" id="IPR004610">
    <property type="entry name" value="RecJ"/>
</dbReference>
<dbReference type="Pfam" id="PF17768">
    <property type="entry name" value="RecJ_OB"/>
    <property type="match status" value="1"/>
</dbReference>
<dbReference type="AlphaFoldDB" id="A0A370GM75"/>
<dbReference type="GO" id="GO:0006281">
    <property type="term" value="P:DNA repair"/>
    <property type="evidence" value="ECO:0007669"/>
    <property type="project" value="InterPro"/>
</dbReference>
<evidence type="ECO:0000313" key="11">
    <source>
        <dbReference type="Proteomes" id="UP000254720"/>
    </source>
</evidence>
<evidence type="ECO:0000259" key="7">
    <source>
        <dbReference type="Pfam" id="PF01368"/>
    </source>
</evidence>
<dbReference type="GO" id="GO:0003676">
    <property type="term" value="F:nucleic acid binding"/>
    <property type="evidence" value="ECO:0007669"/>
    <property type="project" value="InterPro"/>
</dbReference>
<name>A0A370GM75_9COXI</name>
<dbReference type="SUPFAM" id="SSF64182">
    <property type="entry name" value="DHH phosphoesterases"/>
    <property type="match status" value="1"/>
</dbReference>
<sequence>MKKNIIRRSYPAHVIASLHAFHPVLQRVYAARQVQSAHELNHALDCLHPYHTLIGIEKAVNLMAEAVMQNQKILIVGDFDADGATSTALAVRALRSFGAQHVQFLVPNRFAYGYGLTPELITAAEDFAPDVIVTVDNGIANHAGVEAAKQRGIRVIITDHHLPAATLPAADAIVNPNQRGDNFPSKHLAGVGVIFYVMLALRRHLSTIGWFAKKQLAEPNMSRLLDLVALGTVADLVPLDHNNRILIHQGLRRIRAGLSVPGIVALLELSDRNFTRAVASDLGFAVAARLNAAGRLDDMSLGIECLLCDDGARARDIARRLDQLNNERKSIEQDMQTQALEALNKLILRLQGELPNGLCLFDTSWHQGVIGILAARIKDRFNRPVIVFAPGQENELKGSARSIAGLHIRDILALIDAQYPGLIHKFGGHAMAAGLTIASHALEPFTKAFNETVSQQIADIDLQHALFSDGELCAEDISLEVAALLRDAGPWGQVFPEPLFDDTFQIVDQRLVAEKHLKLRLLKAEKLIDAIAFFVDTNAWPNHRCQSIRAAYRLDVNEYKGRQTVQLIIDYFEPAC</sequence>
<evidence type="ECO:0000259" key="9">
    <source>
        <dbReference type="Pfam" id="PF17768"/>
    </source>
</evidence>
<dbReference type="InterPro" id="IPR001667">
    <property type="entry name" value="DDH_dom"/>
</dbReference>
<dbReference type="PANTHER" id="PTHR30255:SF2">
    <property type="entry name" value="SINGLE-STRANDED-DNA-SPECIFIC EXONUCLEASE RECJ"/>
    <property type="match status" value="1"/>
</dbReference>
<dbReference type="NCBIfam" id="TIGR00644">
    <property type="entry name" value="recJ"/>
    <property type="match status" value="1"/>
</dbReference>
<dbReference type="GO" id="GO:0006310">
    <property type="term" value="P:DNA recombination"/>
    <property type="evidence" value="ECO:0007669"/>
    <property type="project" value="InterPro"/>
</dbReference>
<protein>
    <recommendedName>
        <fullName evidence="2">Single-stranded-DNA-specific exonuclease RecJ</fullName>
    </recommendedName>
</protein>
<dbReference type="Gene3D" id="3.10.310.30">
    <property type="match status" value="1"/>
</dbReference>
<dbReference type="InterPro" id="IPR038763">
    <property type="entry name" value="DHH_sf"/>
</dbReference>